<dbReference type="CDD" id="cd13986">
    <property type="entry name" value="STKc_16"/>
    <property type="match status" value="1"/>
</dbReference>
<dbReference type="InterPro" id="IPR052239">
    <property type="entry name" value="Ser/Thr-specific_kinases"/>
</dbReference>
<evidence type="ECO:0000256" key="8">
    <source>
        <dbReference type="ARBA" id="ARBA00048679"/>
    </source>
</evidence>
<evidence type="ECO:0000259" key="9">
    <source>
        <dbReference type="PROSITE" id="PS50011"/>
    </source>
</evidence>
<evidence type="ECO:0000256" key="6">
    <source>
        <dbReference type="ARBA" id="ARBA00022840"/>
    </source>
</evidence>
<evidence type="ECO:0000256" key="2">
    <source>
        <dbReference type="ARBA" id="ARBA00022527"/>
    </source>
</evidence>
<keyword evidence="11" id="KW-1185">Reference proteome</keyword>
<dbReference type="Proteomes" id="UP001497382">
    <property type="component" value="Unassembled WGS sequence"/>
</dbReference>
<name>A0AAV2AVE9_9ARAC</name>
<comment type="catalytic activity">
    <reaction evidence="8">
        <text>L-seryl-[protein] + ATP = O-phospho-L-seryl-[protein] + ADP + H(+)</text>
        <dbReference type="Rhea" id="RHEA:17989"/>
        <dbReference type="Rhea" id="RHEA-COMP:9863"/>
        <dbReference type="Rhea" id="RHEA-COMP:11604"/>
        <dbReference type="ChEBI" id="CHEBI:15378"/>
        <dbReference type="ChEBI" id="CHEBI:29999"/>
        <dbReference type="ChEBI" id="CHEBI:30616"/>
        <dbReference type="ChEBI" id="CHEBI:83421"/>
        <dbReference type="ChEBI" id="CHEBI:456216"/>
        <dbReference type="EC" id="2.7.11.1"/>
    </reaction>
</comment>
<protein>
    <recommendedName>
        <fullName evidence="1">non-specific serine/threonine protein kinase</fullName>
        <ecNumber evidence="1">2.7.11.1</ecNumber>
    </recommendedName>
</protein>
<dbReference type="GO" id="GO:0005524">
    <property type="term" value="F:ATP binding"/>
    <property type="evidence" value="ECO:0007669"/>
    <property type="project" value="UniProtKB-KW"/>
</dbReference>
<keyword evidence="6" id="KW-0067">ATP-binding</keyword>
<keyword evidence="2" id="KW-0723">Serine/threonine-protein kinase</keyword>
<keyword evidence="5" id="KW-0418">Kinase</keyword>
<dbReference type="InterPro" id="IPR000719">
    <property type="entry name" value="Prot_kinase_dom"/>
</dbReference>
<dbReference type="EC" id="2.7.11.1" evidence="1"/>
<dbReference type="Gene3D" id="1.10.510.10">
    <property type="entry name" value="Transferase(Phosphotransferase) domain 1"/>
    <property type="match status" value="1"/>
</dbReference>
<dbReference type="PANTHER" id="PTHR45998:SF2">
    <property type="entry name" value="SERINE_THREONINE-PROTEIN KINASE 16"/>
    <property type="match status" value="1"/>
</dbReference>
<evidence type="ECO:0000256" key="4">
    <source>
        <dbReference type="ARBA" id="ARBA00022741"/>
    </source>
</evidence>
<evidence type="ECO:0000256" key="7">
    <source>
        <dbReference type="ARBA" id="ARBA00047899"/>
    </source>
</evidence>
<dbReference type="PROSITE" id="PS50011">
    <property type="entry name" value="PROTEIN_KINASE_DOM"/>
    <property type="match status" value="1"/>
</dbReference>
<dbReference type="AlphaFoldDB" id="A0AAV2AVE9"/>
<evidence type="ECO:0000256" key="5">
    <source>
        <dbReference type="ARBA" id="ARBA00022777"/>
    </source>
</evidence>
<keyword evidence="3" id="KW-0808">Transferase</keyword>
<evidence type="ECO:0000313" key="11">
    <source>
        <dbReference type="Proteomes" id="UP001497382"/>
    </source>
</evidence>
<dbReference type="PANTHER" id="PTHR45998">
    <property type="entry name" value="SERINE/THREONINE-PROTEIN KINASE 16"/>
    <property type="match status" value="1"/>
</dbReference>
<evidence type="ECO:0000313" key="10">
    <source>
        <dbReference type="EMBL" id="CAL1287996.1"/>
    </source>
</evidence>
<gene>
    <name evidence="10" type="ORF">LARSCL_LOCUS15118</name>
</gene>
<accession>A0AAV2AVE9</accession>
<sequence length="329" mass="37542">MKSEKIYRGFYSNMRFNPTFFLMGCACGKEVIEVNGKPYTIKTRVGEGGFSVVDLVQDQKTHKLYALKRIACHSKEDEKNALREAEYHNLFNHANILECIDVTLVERCDRLHPTRSEVRLLLPYFRKGTLQDELNMRSKNKNHITEERILRIFRQMCDGIRVIHSAQPHPLAHRDAKPANVLMGNDDTPVWMDFGSMGKARQEIRKASEARVLQDLAAEKCSMAFRAPELFHVESHSSIDERVDVWSLGCCLYAMCYFNSPFEAAHQRGDSVALAVMSGNIDFPENTPYSNGMHNLIRSMLEVSALQRPFIDGVLFQIDSLLPAIQNTV</sequence>
<comment type="catalytic activity">
    <reaction evidence="7">
        <text>L-threonyl-[protein] + ATP = O-phospho-L-threonyl-[protein] + ADP + H(+)</text>
        <dbReference type="Rhea" id="RHEA:46608"/>
        <dbReference type="Rhea" id="RHEA-COMP:11060"/>
        <dbReference type="Rhea" id="RHEA-COMP:11605"/>
        <dbReference type="ChEBI" id="CHEBI:15378"/>
        <dbReference type="ChEBI" id="CHEBI:30013"/>
        <dbReference type="ChEBI" id="CHEBI:30616"/>
        <dbReference type="ChEBI" id="CHEBI:61977"/>
        <dbReference type="ChEBI" id="CHEBI:456216"/>
        <dbReference type="EC" id="2.7.11.1"/>
    </reaction>
</comment>
<reference evidence="10 11" key="1">
    <citation type="submission" date="2024-04" db="EMBL/GenBank/DDBJ databases">
        <authorList>
            <person name="Rising A."/>
            <person name="Reimegard J."/>
            <person name="Sonavane S."/>
            <person name="Akerstrom W."/>
            <person name="Nylinder S."/>
            <person name="Hedman E."/>
            <person name="Kallberg Y."/>
        </authorList>
    </citation>
    <scope>NUCLEOTIDE SEQUENCE [LARGE SCALE GENOMIC DNA]</scope>
</reference>
<dbReference type="SUPFAM" id="SSF56112">
    <property type="entry name" value="Protein kinase-like (PK-like)"/>
    <property type="match status" value="1"/>
</dbReference>
<keyword evidence="4" id="KW-0547">Nucleotide-binding</keyword>
<dbReference type="GO" id="GO:0004674">
    <property type="term" value="F:protein serine/threonine kinase activity"/>
    <property type="evidence" value="ECO:0007669"/>
    <property type="project" value="UniProtKB-KW"/>
</dbReference>
<organism evidence="10 11">
    <name type="scientific">Larinioides sclopetarius</name>
    <dbReference type="NCBI Taxonomy" id="280406"/>
    <lineage>
        <taxon>Eukaryota</taxon>
        <taxon>Metazoa</taxon>
        <taxon>Ecdysozoa</taxon>
        <taxon>Arthropoda</taxon>
        <taxon>Chelicerata</taxon>
        <taxon>Arachnida</taxon>
        <taxon>Araneae</taxon>
        <taxon>Araneomorphae</taxon>
        <taxon>Entelegynae</taxon>
        <taxon>Araneoidea</taxon>
        <taxon>Araneidae</taxon>
        <taxon>Larinioides</taxon>
    </lineage>
</organism>
<dbReference type="PROSITE" id="PS51257">
    <property type="entry name" value="PROKAR_LIPOPROTEIN"/>
    <property type="match status" value="1"/>
</dbReference>
<dbReference type="InterPro" id="IPR011009">
    <property type="entry name" value="Kinase-like_dom_sf"/>
</dbReference>
<dbReference type="Pfam" id="PF00069">
    <property type="entry name" value="Pkinase"/>
    <property type="match status" value="1"/>
</dbReference>
<feature type="domain" description="Protein kinase" evidence="9">
    <location>
        <begin position="39"/>
        <end position="322"/>
    </location>
</feature>
<evidence type="ECO:0000256" key="1">
    <source>
        <dbReference type="ARBA" id="ARBA00012513"/>
    </source>
</evidence>
<proteinExistence type="predicted"/>
<dbReference type="GO" id="GO:0005794">
    <property type="term" value="C:Golgi apparatus"/>
    <property type="evidence" value="ECO:0007669"/>
    <property type="project" value="TreeGrafter"/>
</dbReference>
<dbReference type="EMBL" id="CAXIEN010000224">
    <property type="protein sequence ID" value="CAL1287996.1"/>
    <property type="molecule type" value="Genomic_DNA"/>
</dbReference>
<comment type="caution">
    <text evidence="10">The sequence shown here is derived from an EMBL/GenBank/DDBJ whole genome shotgun (WGS) entry which is preliminary data.</text>
</comment>
<evidence type="ECO:0000256" key="3">
    <source>
        <dbReference type="ARBA" id="ARBA00022679"/>
    </source>
</evidence>